<accession>A0A0P0NW41</accession>
<proteinExistence type="predicted"/>
<dbReference type="AlphaFoldDB" id="A0A0P0NW41"/>
<feature type="transmembrane region" description="Helical" evidence="1">
    <location>
        <begin position="69"/>
        <end position="93"/>
    </location>
</feature>
<protein>
    <recommendedName>
        <fullName evidence="4">DUF4870 domain-containing protein</fullName>
    </recommendedName>
</protein>
<keyword evidence="3" id="KW-1185">Reference proteome</keyword>
<gene>
    <name evidence="2" type="ORF">AQ619_01900</name>
</gene>
<evidence type="ECO:0000313" key="3">
    <source>
        <dbReference type="Proteomes" id="UP000056905"/>
    </source>
</evidence>
<dbReference type="RefSeq" id="WP_062143493.1">
    <property type="nucleotide sequence ID" value="NZ_CP013002.1"/>
</dbReference>
<dbReference type="Proteomes" id="UP000056905">
    <property type="component" value="Chromosome"/>
</dbReference>
<keyword evidence="1" id="KW-0472">Membrane</keyword>
<evidence type="ECO:0000313" key="2">
    <source>
        <dbReference type="EMBL" id="ALL12215.1"/>
    </source>
</evidence>
<feature type="transmembrane region" description="Helical" evidence="1">
    <location>
        <begin position="26"/>
        <end position="48"/>
    </location>
</feature>
<organism evidence="2 3">
    <name type="scientific">Caulobacter henricii</name>
    <dbReference type="NCBI Taxonomy" id="69395"/>
    <lineage>
        <taxon>Bacteria</taxon>
        <taxon>Pseudomonadati</taxon>
        <taxon>Pseudomonadota</taxon>
        <taxon>Alphaproteobacteria</taxon>
        <taxon>Caulobacterales</taxon>
        <taxon>Caulobacteraceae</taxon>
        <taxon>Caulobacter</taxon>
    </lineage>
</organism>
<keyword evidence="1" id="KW-1133">Transmembrane helix</keyword>
<dbReference type="EMBL" id="CP013002">
    <property type="protein sequence ID" value="ALL12215.1"/>
    <property type="molecule type" value="Genomic_DNA"/>
</dbReference>
<sequence length="138" mass="14734">MTDVSAPAPSPVIRAEEDKVLPAVVYGLYLLGFASCAATTVVGLIVAYANRSAAGPINESHYTFAIRSFWLTIGWFLIGLAMFILGLPLSLLLVGIPVVAAGVMIMGLVGVWFAIRCGAGIYYLAKGEAYPRPRTWLI</sequence>
<dbReference type="OrthoDB" id="5405464at2"/>
<feature type="transmembrane region" description="Helical" evidence="1">
    <location>
        <begin position="99"/>
        <end position="125"/>
    </location>
</feature>
<evidence type="ECO:0000256" key="1">
    <source>
        <dbReference type="SAM" id="Phobius"/>
    </source>
</evidence>
<reference evidence="2 3" key="1">
    <citation type="submission" date="2015-10" db="EMBL/GenBank/DDBJ databases">
        <title>Conservation of the essential genome among Caulobacter and Brevundimonas species.</title>
        <authorList>
            <person name="Scott D."/>
            <person name="Ely B."/>
        </authorList>
    </citation>
    <scope>NUCLEOTIDE SEQUENCE [LARGE SCALE GENOMIC DNA]</scope>
    <source>
        <strain evidence="2 3">CB4</strain>
    </source>
</reference>
<name>A0A0P0NW41_9CAUL</name>
<evidence type="ECO:0008006" key="4">
    <source>
        <dbReference type="Google" id="ProtNLM"/>
    </source>
</evidence>
<dbReference type="STRING" id="69395.AQ619_01900"/>
<dbReference type="KEGG" id="chq:AQ619_01900"/>
<keyword evidence="1" id="KW-0812">Transmembrane</keyword>